<comment type="caution">
    <text evidence="2">The sequence shown here is derived from an EMBL/GenBank/DDBJ whole genome shotgun (WGS) entry which is preliminary data.</text>
</comment>
<name>A0AAV7TN53_PLEWA</name>
<protein>
    <submittedName>
        <fullName evidence="2">Uncharacterized protein</fullName>
    </submittedName>
</protein>
<accession>A0AAV7TN53</accession>
<feature type="region of interest" description="Disordered" evidence="1">
    <location>
        <begin position="160"/>
        <end position="227"/>
    </location>
</feature>
<reference evidence="2" key="1">
    <citation type="journal article" date="2022" name="bioRxiv">
        <title>Sequencing and chromosome-scale assembly of the giantPleurodeles waltlgenome.</title>
        <authorList>
            <person name="Brown T."/>
            <person name="Elewa A."/>
            <person name="Iarovenko S."/>
            <person name="Subramanian E."/>
            <person name="Araus A.J."/>
            <person name="Petzold A."/>
            <person name="Susuki M."/>
            <person name="Suzuki K.-i.T."/>
            <person name="Hayashi T."/>
            <person name="Toyoda A."/>
            <person name="Oliveira C."/>
            <person name="Osipova E."/>
            <person name="Leigh N.D."/>
            <person name="Simon A."/>
            <person name="Yun M.H."/>
        </authorList>
    </citation>
    <scope>NUCLEOTIDE SEQUENCE</scope>
    <source>
        <strain evidence="2">20211129_DDA</strain>
        <tissue evidence="2">Liver</tissue>
    </source>
</reference>
<evidence type="ECO:0000256" key="1">
    <source>
        <dbReference type="SAM" id="MobiDB-lite"/>
    </source>
</evidence>
<dbReference type="EMBL" id="JANPWB010000006">
    <property type="protein sequence ID" value="KAJ1177137.1"/>
    <property type="molecule type" value="Genomic_DNA"/>
</dbReference>
<evidence type="ECO:0000313" key="2">
    <source>
        <dbReference type="EMBL" id="KAJ1177137.1"/>
    </source>
</evidence>
<feature type="compositionally biased region" description="Basic and acidic residues" evidence="1">
    <location>
        <begin position="160"/>
        <end position="208"/>
    </location>
</feature>
<sequence length="227" mass="24732">MIPGAEGRSNNPGENDTEDIGNPDDRIPVFLPGQQTEEDAITIPGNPDIRVPDGIKREDGLRARGALGREDAKEEGAERGRGTEKRSDRAQEEEQKEASSEDNPKGREGPEEPELCHVPGGTWLSQTEEDAITIPGNPDIWVPNGIEREDGLCACSVLGREDAKEEGAERRGGTEKRSDRAQEEEQKEASSEDNPKGREGPEEPERHHAPGGTWLSQPPNYSDLGKG</sequence>
<gene>
    <name evidence="2" type="ORF">NDU88_002399</name>
</gene>
<feature type="compositionally biased region" description="Basic and acidic residues" evidence="1">
    <location>
        <begin position="50"/>
        <end position="110"/>
    </location>
</feature>
<organism evidence="2 3">
    <name type="scientific">Pleurodeles waltl</name>
    <name type="common">Iberian ribbed newt</name>
    <dbReference type="NCBI Taxonomy" id="8319"/>
    <lineage>
        <taxon>Eukaryota</taxon>
        <taxon>Metazoa</taxon>
        <taxon>Chordata</taxon>
        <taxon>Craniata</taxon>
        <taxon>Vertebrata</taxon>
        <taxon>Euteleostomi</taxon>
        <taxon>Amphibia</taxon>
        <taxon>Batrachia</taxon>
        <taxon>Caudata</taxon>
        <taxon>Salamandroidea</taxon>
        <taxon>Salamandridae</taxon>
        <taxon>Pleurodelinae</taxon>
        <taxon>Pleurodeles</taxon>
    </lineage>
</organism>
<proteinExistence type="predicted"/>
<dbReference type="AlphaFoldDB" id="A0AAV7TN53"/>
<feature type="region of interest" description="Disordered" evidence="1">
    <location>
        <begin position="1"/>
        <end position="145"/>
    </location>
</feature>
<evidence type="ECO:0000313" key="3">
    <source>
        <dbReference type="Proteomes" id="UP001066276"/>
    </source>
</evidence>
<dbReference type="Proteomes" id="UP001066276">
    <property type="component" value="Chromosome 3_2"/>
</dbReference>
<keyword evidence="3" id="KW-1185">Reference proteome</keyword>